<accession>A0A165Y1T5</accession>
<reference evidence="2 3" key="1">
    <citation type="journal article" date="2016" name="Mol. Biol. Evol.">
        <title>Comparative Genomics of Early-Diverging Mushroom-Forming Fungi Provides Insights into the Origins of Lignocellulose Decay Capabilities.</title>
        <authorList>
            <person name="Nagy L.G."/>
            <person name="Riley R."/>
            <person name="Tritt A."/>
            <person name="Adam C."/>
            <person name="Daum C."/>
            <person name="Floudas D."/>
            <person name="Sun H."/>
            <person name="Yadav J.S."/>
            <person name="Pangilinan J."/>
            <person name="Larsson K.H."/>
            <person name="Matsuura K."/>
            <person name="Barry K."/>
            <person name="Labutti K."/>
            <person name="Kuo R."/>
            <person name="Ohm R.A."/>
            <person name="Bhattacharya S.S."/>
            <person name="Shirouzu T."/>
            <person name="Yoshinaga Y."/>
            <person name="Martin F.M."/>
            <person name="Grigoriev I.V."/>
            <person name="Hibbett D.S."/>
        </authorList>
    </citation>
    <scope>NUCLEOTIDE SEQUENCE [LARGE SCALE GENOMIC DNA]</scope>
    <source>
        <strain evidence="2 3">HHB10207 ss-3</strain>
    </source>
</reference>
<dbReference type="EMBL" id="KV428295">
    <property type="protein sequence ID" value="KZT32786.1"/>
    <property type="molecule type" value="Genomic_DNA"/>
</dbReference>
<dbReference type="InterPro" id="IPR046357">
    <property type="entry name" value="PPIase_dom_sf"/>
</dbReference>
<protein>
    <submittedName>
        <fullName evidence="2">Uncharacterized protein</fullName>
    </submittedName>
</protein>
<feature type="compositionally biased region" description="Basic and acidic residues" evidence="1">
    <location>
        <begin position="102"/>
        <end position="115"/>
    </location>
</feature>
<sequence length="344" mass="38694">MTYQTDTAGYRIYDSDSLRDTGSATQILRMTDILLCFLQMLIRPFDLNIKIALFRSTLPDLPNRSIHEPLVLTPDSDIAFLQLAGRIHVAREFRRPRKHRTTRETAKHERKLESRQRRRKQNPGIAEPRKGPRKRPRSDDENSSSTVEEAGSAYRITDVGTDLARHPADTSRSQRRHRSTDTTSLLDEDRIMASTTAHQQPDLSSGTSSAALERSNLIRRESIPSDVVERYKARTSFKSGKLHSGTPRDGQWVRVNVTTYGARNLVVGKERLFTFQQHLIFQLNSPNANIIPGISIAVSTMCKGEVIRATVPSSLAGGNPEVYRNQSALADRPINLVTAILVEQ</sequence>
<evidence type="ECO:0000313" key="2">
    <source>
        <dbReference type="EMBL" id="KZT32786.1"/>
    </source>
</evidence>
<keyword evidence="3" id="KW-1185">Reference proteome</keyword>
<dbReference type="Gene3D" id="3.10.50.40">
    <property type="match status" value="1"/>
</dbReference>
<proteinExistence type="predicted"/>
<name>A0A165Y1T5_9AGAM</name>
<dbReference type="SUPFAM" id="SSF54534">
    <property type="entry name" value="FKBP-like"/>
    <property type="match status" value="1"/>
</dbReference>
<dbReference type="AlphaFoldDB" id="A0A165Y1T5"/>
<organism evidence="2 3">
    <name type="scientific">Sistotremastrum suecicum HHB10207 ss-3</name>
    <dbReference type="NCBI Taxonomy" id="1314776"/>
    <lineage>
        <taxon>Eukaryota</taxon>
        <taxon>Fungi</taxon>
        <taxon>Dikarya</taxon>
        <taxon>Basidiomycota</taxon>
        <taxon>Agaricomycotina</taxon>
        <taxon>Agaricomycetes</taxon>
        <taxon>Sistotremastrales</taxon>
        <taxon>Sistotremastraceae</taxon>
        <taxon>Sistotremastrum</taxon>
    </lineage>
</organism>
<feature type="compositionally biased region" description="Polar residues" evidence="1">
    <location>
        <begin position="193"/>
        <end position="210"/>
    </location>
</feature>
<dbReference type="GO" id="GO:0003755">
    <property type="term" value="F:peptidyl-prolyl cis-trans isomerase activity"/>
    <property type="evidence" value="ECO:0007669"/>
    <property type="project" value="InterPro"/>
</dbReference>
<evidence type="ECO:0000256" key="1">
    <source>
        <dbReference type="SAM" id="MobiDB-lite"/>
    </source>
</evidence>
<dbReference type="Proteomes" id="UP000076798">
    <property type="component" value="Unassembled WGS sequence"/>
</dbReference>
<feature type="region of interest" description="Disordered" evidence="1">
    <location>
        <begin position="92"/>
        <end position="217"/>
    </location>
</feature>
<evidence type="ECO:0000313" key="3">
    <source>
        <dbReference type="Proteomes" id="UP000076798"/>
    </source>
</evidence>
<gene>
    <name evidence="2" type="ORF">SISSUDRAFT_1037497</name>
</gene>